<dbReference type="Proteomes" id="UP000078228">
    <property type="component" value="Unassembled WGS sequence"/>
</dbReference>
<dbReference type="Gene3D" id="3.30.70.100">
    <property type="match status" value="1"/>
</dbReference>
<evidence type="ECO:0000313" key="3">
    <source>
        <dbReference type="EMBL" id="OAU96099.1"/>
    </source>
</evidence>
<proteinExistence type="predicted"/>
<dbReference type="PROSITE" id="PS50846">
    <property type="entry name" value="HMA_2"/>
    <property type="match status" value="1"/>
</dbReference>
<dbReference type="InterPro" id="IPR017969">
    <property type="entry name" value="Heavy-metal-associated_CS"/>
</dbReference>
<dbReference type="CDD" id="cd00371">
    <property type="entry name" value="HMA"/>
    <property type="match status" value="1"/>
</dbReference>
<dbReference type="PANTHER" id="PTHR46594">
    <property type="entry name" value="P-TYPE CATION-TRANSPORTING ATPASE"/>
    <property type="match status" value="1"/>
</dbReference>
<keyword evidence="4" id="KW-1185">Reference proteome</keyword>
<sequence length="70" mass="7205">MKKIEIKIEGMTCSGCVSSVQKALQAVAGVEAISVSLEDGLTVVAFDESACDAEAIIEAIEEAGFDAQAI</sequence>
<feature type="domain" description="HMA" evidence="2">
    <location>
        <begin position="2"/>
        <end position="68"/>
    </location>
</feature>
<organism evidence="3 4">
    <name type="scientific">Moraxella catarrhalis</name>
    <name type="common">Branhamella catarrhalis</name>
    <dbReference type="NCBI Taxonomy" id="480"/>
    <lineage>
        <taxon>Bacteria</taxon>
        <taxon>Pseudomonadati</taxon>
        <taxon>Pseudomonadota</taxon>
        <taxon>Gammaproteobacteria</taxon>
        <taxon>Moraxellales</taxon>
        <taxon>Moraxellaceae</taxon>
        <taxon>Moraxella</taxon>
    </lineage>
</organism>
<dbReference type="FunFam" id="3.30.70.100:FF:000043">
    <property type="entry name" value="Copper-transporting ATPase 2"/>
    <property type="match status" value="1"/>
</dbReference>
<dbReference type="PRINTS" id="PR00942">
    <property type="entry name" value="CUATPASEI"/>
</dbReference>
<reference evidence="3 4" key="1">
    <citation type="journal article" date="2016" name="Genome Biol. Evol.">
        <title>Comparative Genomic Analyses of the Moraxella catarrhalis Serosensitive and Seroresistant Lineages Demonstrate Their Independent Evolution.</title>
        <authorList>
            <person name="Earl J.P."/>
            <person name="de Vries S.P."/>
            <person name="Ahmed A."/>
            <person name="Powell E."/>
            <person name="Schultz M.P."/>
            <person name="Hermans P.W."/>
            <person name="Hill D.J."/>
            <person name="Zhou Z."/>
            <person name="Constantinidou C.I."/>
            <person name="Hu F.Z."/>
            <person name="Bootsma H.J."/>
            <person name="Ehrlich G.D."/>
        </authorList>
    </citation>
    <scope>NUCLEOTIDE SEQUENCE [LARGE SCALE GENOMIC DNA]</scope>
    <source>
        <strain evidence="3 4">Z7542</strain>
    </source>
</reference>
<dbReference type="PATRIC" id="fig|480.237.peg.2129"/>
<evidence type="ECO:0000259" key="2">
    <source>
        <dbReference type="PROSITE" id="PS50846"/>
    </source>
</evidence>
<dbReference type="RefSeq" id="WP_064611172.1">
    <property type="nucleotide sequence ID" value="NZ_LXHB01000085.1"/>
</dbReference>
<accession>A0A198UII1</accession>
<dbReference type="InterPro" id="IPR036163">
    <property type="entry name" value="HMA_dom_sf"/>
</dbReference>
<dbReference type="PANTHER" id="PTHR46594:SF4">
    <property type="entry name" value="P-TYPE CATION-TRANSPORTING ATPASE"/>
    <property type="match status" value="1"/>
</dbReference>
<gene>
    <name evidence="3" type="ORF">AO384_1136</name>
</gene>
<keyword evidence="1" id="KW-0479">Metal-binding</keyword>
<dbReference type="GO" id="GO:0046872">
    <property type="term" value="F:metal ion binding"/>
    <property type="evidence" value="ECO:0007669"/>
    <property type="project" value="UniProtKB-KW"/>
</dbReference>
<dbReference type="PROSITE" id="PS01047">
    <property type="entry name" value="HMA_1"/>
    <property type="match status" value="1"/>
</dbReference>
<evidence type="ECO:0000256" key="1">
    <source>
        <dbReference type="ARBA" id="ARBA00022723"/>
    </source>
</evidence>
<evidence type="ECO:0000313" key="4">
    <source>
        <dbReference type="Proteomes" id="UP000078228"/>
    </source>
</evidence>
<dbReference type="EMBL" id="LXHC01000020">
    <property type="protein sequence ID" value="OAU96099.1"/>
    <property type="molecule type" value="Genomic_DNA"/>
</dbReference>
<dbReference type="Pfam" id="PF00403">
    <property type="entry name" value="HMA"/>
    <property type="match status" value="1"/>
</dbReference>
<name>A0A198UII1_MORCA</name>
<protein>
    <recommendedName>
        <fullName evidence="2">HMA domain-containing protein</fullName>
    </recommendedName>
</protein>
<dbReference type="AlphaFoldDB" id="A0A198UII1"/>
<dbReference type="SUPFAM" id="SSF55008">
    <property type="entry name" value="HMA, heavy metal-associated domain"/>
    <property type="match status" value="1"/>
</dbReference>
<dbReference type="OrthoDB" id="9814359at2"/>
<dbReference type="InterPro" id="IPR006121">
    <property type="entry name" value="HMA_dom"/>
</dbReference>
<comment type="caution">
    <text evidence="3">The sequence shown here is derived from an EMBL/GenBank/DDBJ whole genome shotgun (WGS) entry which is preliminary data.</text>
</comment>